<evidence type="ECO:0000256" key="8">
    <source>
        <dbReference type="ARBA" id="ARBA00022679"/>
    </source>
</evidence>
<dbReference type="Pfam" id="PF00069">
    <property type="entry name" value="Pkinase"/>
    <property type="match status" value="1"/>
</dbReference>
<dbReference type="FunFam" id="3.30.200.20:FF:000661">
    <property type="entry name" value="Serine-threonine protein kinase plant-type"/>
    <property type="match status" value="1"/>
</dbReference>
<evidence type="ECO:0000256" key="10">
    <source>
        <dbReference type="ARBA" id="ARBA00022729"/>
    </source>
</evidence>
<sequence length="1141" mass="125956">MGKAAFIYFHTQLLLSSCMVWLVRSSSNISDESVVLLAWKAKLTFDRDSNVLGEKWSTNSSFCNWIGVSCSGYGKRITALNLSSMGISGTIEPQLSNLSFLTVLDLSNNNFHGQVPYGLGYLPRLRLLHLENNQLEGIIPPSLSKCQELQVISLSSNKCTGDVPPELGMLSKLRVLSLLVMLPNLHLLFLADNGLTGIIPNSIGNLSLLERLQLFSNSLQGSIPKELGNLLNLQELALFANQLTGPIPYNIFNISSLQAIYLMNNSISGDLPMDIGLRLPNLVDLALSNNQINGILPSSICQCTNLQNLALARNNFSGILPREIGSLSNLEGLYLDHNAFTVNNMIGVLPEELGHLQNLQILMLGINNFVGSIPQKIFNISTLKVIAFPLNHLSGYLPTNIGLLTPNLEGLYLTGNRLSGPVPLSITNASQLTVLDLSSNFFNGPVPKTLGNLQQLRILDIEDNQLTKQPHSLQEITFITSLTSCRFLKYLYIGSNPLNGILPDSIGNLSNSLEAFRGEKSHIKGSIPIGIGNLSNLITFNFSANELSGTIPPTIGGLKKLQRLYLSHNKIEGSIPDGLCSLVQLGELVLEDNKLSGHLPNCMGNLYRLKLLFIGSNMLISKIPQSLWNLTDLLLLNLSHNSLEGDLAPEVGNLNLLEKLDVSSNRLTGNIQATIGNLQRLNYLSLSKNRFQGPIPQSLGNLLSLEFLDLSFNDLSDEIPTSLEKLFLLKYLNLSYNRLQGKIPGGGPFANFTVQSFLGNEALCGSGTKSFLQKWILPTIALVIIIVLFLSTKHRMSKSLAPPQVDPPVQMGYRRIVHRELLHATNNFHAANLLGVGSFGSVYKATLSDGVMVAVKVLNLQNERTLKSFSAECQVMRNVRHRNLVRIISTCSNHNFRALVMQFMSNGSLEKWLYSDKHFLDLHQRINIMIDVACALEYLHHNYQETVVHCDLKPSNVLLDEDLVAYVGDFGIAKILTANKIAIQTNTLGTMGYIAPEFGLKGRASTSSDVYSYGIMLMETFTRKRPTNKMFGEEMSLRQWVKSSLPNAVMEVVDKSLLIKGKMDDLSMVRPGLASILKLALECSVESPKRRINMKQVVTVLKDVRNQFLLSQIPINLGVLVIISLGVWWLYSCIYISILNE</sequence>
<dbReference type="FunFam" id="3.80.10.10:FF:000383">
    <property type="entry name" value="Leucine-rich repeat receptor protein kinase EMS1"/>
    <property type="match status" value="1"/>
</dbReference>
<dbReference type="FunFam" id="1.10.510.10:FF:000358">
    <property type="entry name" value="Putative leucine-rich repeat receptor-like serine/threonine-protein kinase"/>
    <property type="match status" value="1"/>
</dbReference>
<evidence type="ECO:0000256" key="5">
    <source>
        <dbReference type="ARBA" id="ARBA00022527"/>
    </source>
</evidence>
<dbReference type="Gene3D" id="1.10.510.10">
    <property type="entry name" value="Transferase(Phosphotransferase) domain 1"/>
    <property type="match status" value="1"/>
</dbReference>
<evidence type="ECO:0000256" key="13">
    <source>
        <dbReference type="ARBA" id="ARBA00022777"/>
    </source>
</evidence>
<dbReference type="Gene3D" id="3.80.10.10">
    <property type="entry name" value="Ribonuclease Inhibitor"/>
    <property type="match status" value="4"/>
</dbReference>
<dbReference type="InterPro" id="IPR001611">
    <property type="entry name" value="Leu-rich_rpt"/>
</dbReference>
<keyword evidence="10 23" id="KW-0732">Signal</keyword>
<feature type="signal peptide" evidence="23">
    <location>
        <begin position="1"/>
        <end position="25"/>
    </location>
</feature>
<evidence type="ECO:0000256" key="12">
    <source>
        <dbReference type="ARBA" id="ARBA00022741"/>
    </source>
</evidence>
<dbReference type="GO" id="GO:0005886">
    <property type="term" value="C:plasma membrane"/>
    <property type="evidence" value="ECO:0007669"/>
    <property type="project" value="UniProtKB-SubCell"/>
</dbReference>
<keyword evidence="14 21" id="KW-0067">ATP-binding</keyword>
<feature type="chain" id="PRO_5032382993" description="non-specific serine/threonine protein kinase" evidence="23">
    <location>
        <begin position="26"/>
        <end position="1141"/>
    </location>
</feature>
<feature type="transmembrane region" description="Helical" evidence="22">
    <location>
        <begin position="1115"/>
        <end position="1138"/>
    </location>
</feature>
<comment type="subcellular location">
    <subcellularLocation>
        <location evidence="1">Cell membrane</location>
        <topology evidence="1">Single-pass membrane protein</topology>
    </subcellularLocation>
</comment>
<dbReference type="Pfam" id="PF00560">
    <property type="entry name" value="LRR_1"/>
    <property type="match status" value="7"/>
</dbReference>
<evidence type="ECO:0000256" key="6">
    <source>
        <dbReference type="ARBA" id="ARBA00022553"/>
    </source>
</evidence>
<keyword evidence="7" id="KW-0433">Leucine-rich repeat</keyword>
<dbReference type="EC" id="2.7.11.1" evidence="3"/>
<evidence type="ECO:0000256" key="23">
    <source>
        <dbReference type="SAM" id="SignalP"/>
    </source>
</evidence>
<evidence type="ECO:0000256" key="11">
    <source>
        <dbReference type="ARBA" id="ARBA00022737"/>
    </source>
</evidence>
<evidence type="ECO:0000259" key="24">
    <source>
        <dbReference type="PROSITE" id="PS50011"/>
    </source>
</evidence>
<dbReference type="SMART" id="SM00220">
    <property type="entry name" value="S_TKc"/>
    <property type="match status" value="1"/>
</dbReference>
<evidence type="ECO:0000313" key="26">
    <source>
        <dbReference type="Proteomes" id="UP000607653"/>
    </source>
</evidence>
<evidence type="ECO:0000256" key="20">
    <source>
        <dbReference type="ARBA" id="ARBA00048679"/>
    </source>
</evidence>
<feature type="binding site" evidence="21">
    <location>
        <position position="856"/>
    </location>
    <ligand>
        <name>ATP</name>
        <dbReference type="ChEBI" id="CHEBI:30616"/>
    </ligand>
</feature>
<evidence type="ECO:0000256" key="19">
    <source>
        <dbReference type="ARBA" id="ARBA00047899"/>
    </source>
</evidence>
<feature type="domain" description="Protein kinase" evidence="24">
    <location>
        <begin position="828"/>
        <end position="1109"/>
    </location>
</feature>
<evidence type="ECO:0000256" key="21">
    <source>
        <dbReference type="PROSITE-ProRule" id="PRU10141"/>
    </source>
</evidence>
<dbReference type="SUPFAM" id="SSF52047">
    <property type="entry name" value="RNI-like"/>
    <property type="match status" value="2"/>
</dbReference>
<comment type="similarity">
    <text evidence="2">Belongs to the protein kinase superfamily. Ser/Thr protein kinase family.</text>
</comment>
<dbReference type="InterPro" id="IPR000719">
    <property type="entry name" value="Prot_kinase_dom"/>
</dbReference>
<evidence type="ECO:0000256" key="22">
    <source>
        <dbReference type="SAM" id="Phobius"/>
    </source>
</evidence>
<keyword evidence="15 22" id="KW-1133">Transmembrane helix</keyword>
<dbReference type="PROSITE" id="PS51257">
    <property type="entry name" value="PROKAR_LIPOPROTEIN"/>
    <property type="match status" value="1"/>
</dbReference>
<dbReference type="FunFam" id="3.80.10.10:FF:000041">
    <property type="entry name" value="LRR receptor-like serine/threonine-protein kinase ERECTA"/>
    <property type="match status" value="2"/>
</dbReference>
<dbReference type="PROSITE" id="PS00108">
    <property type="entry name" value="PROTEIN_KINASE_ST"/>
    <property type="match status" value="1"/>
</dbReference>
<feature type="transmembrane region" description="Helical" evidence="22">
    <location>
        <begin position="775"/>
        <end position="792"/>
    </location>
</feature>
<dbReference type="GO" id="GO:0005524">
    <property type="term" value="F:ATP binding"/>
    <property type="evidence" value="ECO:0007669"/>
    <property type="project" value="UniProtKB-UniRule"/>
</dbReference>
<dbReference type="FunFam" id="3.80.10.10:FF:000095">
    <property type="entry name" value="LRR receptor-like serine/threonine-protein kinase GSO1"/>
    <property type="match status" value="1"/>
</dbReference>
<dbReference type="GO" id="GO:0004674">
    <property type="term" value="F:protein serine/threonine kinase activity"/>
    <property type="evidence" value="ECO:0007669"/>
    <property type="project" value="UniProtKB-KW"/>
</dbReference>
<dbReference type="Pfam" id="PF13855">
    <property type="entry name" value="LRR_8"/>
    <property type="match status" value="3"/>
</dbReference>
<evidence type="ECO:0000256" key="4">
    <source>
        <dbReference type="ARBA" id="ARBA00022475"/>
    </source>
</evidence>
<keyword evidence="13" id="KW-0418">Kinase</keyword>
<evidence type="ECO:0000256" key="9">
    <source>
        <dbReference type="ARBA" id="ARBA00022692"/>
    </source>
</evidence>
<evidence type="ECO:0000313" key="25">
    <source>
        <dbReference type="EMBL" id="DAD45177.1"/>
    </source>
</evidence>
<dbReference type="PROSITE" id="PS00107">
    <property type="entry name" value="PROTEIN_KINASE_ATP"/>
    <property type="match status" value="1"/>
</dbReference>
<comment type="catalytic activity">
    <reaction evidence="20">
        <text>L-seryl-[protein] + ATP = O-phospho-L-seryl-[protein] + ADP + H(+)</text>
        <dbReference type="Rhea" id="RHEA:17989"/>
        <dbReference type="Rhea" id="RHEA-COMP:9863"/>
        <dbReference type="Rhea" id="RHEA-COMP:11604"/>
        <dbReference type="ChEBI" id="CHEBI:15378"/>
        <dbReference type="ChEBI" id="CHEBI:29999"/>
        <dbReference type="ChEBI" id="CHEBI:30616"/>
        <dbReference type="ChEBI" id="CHEBI:83421"/>
        <dbReference type="ChEBI" id="CHEBI:456216"/>
        <dbReference type="EC" id="2.7.11.1"/>
    </reaction>
</comment>
<comment type="caution">
    <text evidence="25">The sequence shown here is derived from an EMBL/GenBank/DDBJ whole genome shotgun (WGS) entry which is preliminary data.</text>
</comment>
<keyword evidence="8" id="KW-0808">Transferase</keyword>
<dbReference type="PANTHER" id="PTHR48056">
    <property type="entry name" value="LRR RECEPTOR-LIKE SERINE/THREONINE-PROTEIN KINASE-RELATED"/>
    <property type="match status" value="1"/>
</dbReference>
<evidence type="ECO:0000256" key="2">
    <source>
        <dbReference type="ARBA" id="ARBA00008684"/>
    </source>
</evidence>
<evidence type="ECO:0000256" key="16">
    <source>
        <dbReference type="ARBA" id="ARBA00023136"/>
    </source>
</evidence>
<dbReference type="EMBL" id="DUZY01000007">
    <property type="protein sequence ID" value="DAD45177.1"/>
    <property type="molecule type" value="Genomic_DNA"/>
</dbReference>
<dbReference type="InterPro" id="IPR003591">
    <property type="entry name" value="Leu-rich_rpt_typical-subtyp"/>
</dbReference>
<dbReference type="GO" id="GO:0099402">
    <property type="term" value="P:plant organ development"/>
    <property type="evidence" value="ECO:0007669"/>
    <property type="project" value="UniProtKB-ARBA"/>
</dbReference>
<keyword evidence="5" id="KW-0723">Serine/threonine-protein kinase</keyword>
<evidence type="ECO:0000256" key="17">
    <source>
        <dbReference type="ARBA" id="ARBA00023170"/>
    </source>
</evidence>
<evidence type="ECO:0000256" key="14">
    <source>
        <dbReference type="ARBA" id="ARBA00022840"/>
    </source>
</evidence>
<name>A0A822ZJY2_NELNU</name>
<dbReference type="SUPFAM" id="SSF56112">
    <property type="entry name" value="Protein kinase-like (PK-like)"/>
    <property type="match status" value="1"/>
</dbReference>
<keyword evidence="26" id="KW-1185">Reference proteome</keyword>
<comment type="catalytic activity">
    <reaction evidence="19">
        <text>L-threonyl-[protein] + ATP = O-phospho-L-threonyl-[protein] + ADP + H(+)</text>
        <dbReference type="Rhea" id="RHEA:46608"/>
        <dbReference type="Rhea" id="RHEA-COMP:11060"/>
        <dbReference type="Rhea" id="RHEA-COMP:11605"/>
        <dbReference type="ChEBI" id="CHEBI:15378"/>
        <dbReference type="ChEBI" id="CHEBI:30013"/>
        <dbReference type="ChEBI" id="CHEBI:30616"/>
        <dbReference type="ChEBI" id="CHEBI:61977"/>
        <dbReference type="ChEBI" id="CHEBI:456216"/>
        <dbReference type="EC" id="2.7.11.1"/>
    </reaction>
</comment>
<keyword evidence="16 22" id="KW-0472">Membrane</keyword>
<keyword evidence="4" id="KW-1003">Cell membrane</keyword>
<evidence type="ECO:0000256" key="3">
    <source>
        <dbReference type="ARBA" id="ARBA00012513"/>
    </source>
</evidence>
<keyword evidence="17" id="KW-0675">Receptor</keyword>
<dbReference type="AlphaFoldDB" id="A0A822ZJY2"/>
<dbReference type="InterPro" id="IPR013210">
    <property type="entry name" value="LRR_N_plant-typ"/>
</dbReference>
<protein>
    <recommendedName>
        <fullName evidence="3">non-specific serine/threonine protein kinase</fullName>
        <ecNumber evidence="3">2.7.11.1</ecNumber>
    </recommendedName>
</protein>
<dbReference type="Pfam" id="PF08263">
    <property type="entry name" value="LRRNT_2"/>
    <property type="match status" value="1"/>
</dbReference>
<evidence type="ECO:0000256" key="18">
    <source>
        <dbReference type="ARBA" id="ARBA00023180"/>
    </source>
</evidence>
<keyword evidence="9 22" id="KW-0812">Transmembrane</keyword>
<dbReference type="PROSITE" id="PS50011">
    <property type="entry name" value="PROTEIN_KINASE_DOM"/>
    <property type="match status" value="1"/>
</dbReference>
<dbReference type="PROSITE" id="PS51450">
    <property type="entry name" value="LRR"/>
    <property type="match status" value="1"/>
</dbReference>
<evidence type="ECO:0000256" key="15">
    <source>
        <dbReference type="ARBA" id="ARBA00022989"/>
    </source>
</evidence>
<dbReference type="InterPro" id="IPR008271">
    <property type="entry name" value="Ser/Thr_kinase_AS"/>
</dbReference>
<keyword evidence="12 21" id="KW-0547">Nucleotide-binding</keyword>
<dbReference type="SMART" id="SM00365">
    <property type="entry name" value="LRR_SD22"/>
    <property type="match status" value="8"/>
</dbReference>
<evidence type="ECO:0000256" key="7">
    <source>
        <dbReference type="ARBA" id="ARBA00022614"/>
    </source>
</evidence>
<gene>
    <name evidence="25" type="ORF">HUJ06_003407</name>
</gene>
<evidence type="ECO:0000256" key="1">
    <source>
        <dbReference type="ARBA" id="ARBA00004162"/>
    </source>
</evidence>
<dbReference type="InterPro" id="IPR050647">
    <property type="entry name" value="Plant_LRR-RLKs"/>
</dbReference>
<dbReference type="Gene3D" id="3.30.200.20">
    <property type="entry name" value="Phosphorylase Kinase, domain 1"/>
    <property type="match status" value="1"/>
</dbReference>
<proteinExistence type="inferred from homology"/>
<keyword evidence="11" id="KW-0677">Repeat</keyword>
<dbReference type="PANTHER" id="PTHR48056:SF73">
    <property type="entry name" value="LRR RECEPTOR-LIKE SERINE_THREONINE-PROTEIN KINASE EFR"/>
    <property type="match status" value="1"/>
</dbReference>
<keyword evidence="18" id="KW-0325">Glycoprotein</keyword>
<dbReference type="InterPro" id="IPR032675">
    <property type="entry name" value="LRR_dom_sf"/>
</dbReference>
<dbReference type="InterPro" id="IPR017441">
    <property type="entry name" value="Protein_kinase_ATP_BS"/>
</dbReference>
<dbReference type="InterPro" id="IPR011009">
    <property type="entry name" value="Kinase-like_dom_sf"/>
</dbReference>
<reference evidence="25 26" key="1">
    <citation type="journal article" date="2020" name="Mol. Biol. Evol.">
        <title>Distinct Expression and Methylation Patterns for Genes with Different Fates following a Single Whole-Genome Duplication in Flowering Plants.</title>
        <authorList>
            <person name="Shi T."/>
            <person name="Rahmani R.S."/>
            <person name="Gugger P.F."/>
            <person name="Wang M."/>
            <person name="Li H."/>
            <person name="Zhang Y."/>
            <person name="Li Z."/>
            <person name="Wang Q."/>
            <person name="Van de Peer Y."/>
            <person name="Marchal K."/>
            <person name="Chen J."/>
        </authorList>
    </citation>
    <scope>NUCLEOTIDE SEQUENCE [LARGE SCALE GENOMIC DNA]</scope>
    <source>
        <tissue evidence="25">Leaf</tissue>
    </source>
</reference>
<accession>A0A822ZJY2</accession>
<dbReference type="FunFam" id="3.80.10.10:FF:000400">
    <property type="entry name" value="Nuclear pore complex protein NUP107"/>
    <property type="match status" value="1"/>
</dbReference>
<dbReference type="Proteomes" id="UP000607653">
    <property type="component" value="Unassembled WGS sequence"/>
</dbReference>
<organism evidence="25 26">
    <name type="scientific">Nelumbo nucifera</name>
    <name type="common">Sacred lotus</name>
    <dbReference type="NCBI Taxonomy" id="4432"/>
    <lineage>
        <taxon>Eukaryota</taxon>
        <taxon>Viridiplantae</taxon>
        <taxon>Streptophyta</taxon>
        <taxon>Embryophyta</taxon>
        <taxon>Tracheophyta</taxon>
        <taxon>Spermatophyta</taxon>
        <taxon>Magnoliopsida</taxon>
        <taxon>Proteales</taxon>
        <taxon>Nelumbonaceae</taxon>
        <taxon>Nelumbo</taxon>
    </lineage>
</organism>
<dbReference type="GO" id="GO:0009653">
    <property type="term" value="P:anatomical structure morphogenesis"/>
    <property type="evidence" value="ECO:0007669"/>
    <property type="project" value="UniProtKB-ARBA"/>
</dbReference>
<keyword evidence="6" id="KW-0597">Phosphoprotein</keyword>
<dbReference type="SMART" id="SM00369">
    <property type="entry name" value="LRR_TYP"/>
    <property type="match status" value="10"/>
</dbReference>